<feature type="region of interest" description="Disordered" evidence="1">
    <location>
        <begin position="60"/>
        <end position="124"/>
    </location>
</feature>
<sequence length="296" mass="32241">MQKWLFSLATVVSFGLLSGLASADEMNQQTSFSTANQTMYQAENDDNPQIHPENDKTVISTQTSASEIEDSTVESDAVSNPETAGQVNDSKNVVDLENSASSAETESPETSDVKIGTPVVDESDVLNHQVVQTTSEAKAPVKSDDTQSQTSDDRLSDYIFEHHQGDQTVSENDETTSRSDVLEIAADDGQSQVNGQVINKNQVSPQINVTTPLGPEEKQSENTNIVDESQEGTKIKHAGVGNLSITMQKSVWLPVVAAWVIVALFIWAASFYGISRLQAFKIQRMTQRAETIRNDS</sequence>
<gene>
    <name evidence="4" type="ORF">H9L19_02195</name>
</gene>
<proteinExistence type="predicted"/>
<reference evidence="4 5" key="1">
    <citation type="submission" date="2020-08" db="EMBL/GenBank/DDBJ databases">
        <title>Genome sequence of Weissella diestrammenae KACC 16890T.</title>
        <authorList>
            <person name="Hyun D.-W."/>
            <person name="Bae J.-W."/>
        </authorList>
    </citation>
    <scope>NUCLEOTIDE SEQUENCE [LARGE SCALE GENOMIC DNA]</scope>
    <source>
        <strain evidence="4 5">KACC 16890</strain>
    </source>
</reference>
<organism evidence="4 5">
    <name type="scientific">Weissella diestrammenae</name>
    <dbReference type="NCBI Taxonomy" id="1162633"/>
    <lineage>
        <taxon>Bacteria</taxon>
        <taxon>Bacillati</taxon>
        <taxon>Bacillota</taxon>
        <taxon>Bacilli</taxon>
        <taxon>Lactobacillales</taxon>
        <taxon>Lactobacillaceae</taxon>
        <taxon>Weissella</taxon>
    </lineage>
</organism>
<dbReference type="AlphaFoldDB" id="A0A7G9T6H6"/>
<feature type="chain" id="PRO_5028992000" evidence="3">
    <location>
        <begin position="24"/>
        <end position="296"/>
    </location>
</feature>
<dbReference type="RefSeq" id="WP_187529533.1">
    <property type="nucleotide sequence ID" value="NZ_CP060724.1"/>
</dbReference>
<dbReference type="KEGG" id="wdi:H9L19_02195"/>
<name>A0A7G9T6H6_9LACO</name>
<dbReference type="Proteomes" id="UP000515800">
    <property type="component" value="Chromosome"/>
</dbReference>
<evidence type="ECO:0000256" key="2">
    <source>
        <dbReference type="SAM" id="Phobius"/>
    </source>
</evidence>
<feature type="compositionally biased region" description="Low complexity" evidence="1">
    <location>
        <begin position="97"/>
        <end position="110"/>
    </location>
</feature>
<keyword evidence="3" id="KW-0732">Signal</keyword>
<keyword evidence="2" id="KW-0472">Membrane</keyword>
<feature type="signal peptide" evidence="3">
    <location>
        <begin position="1"/>
        <end position="23"/>
    </location>
</feature>
<keyword evidence="5" id="KW-1185">Reference proteome</keyword>
<evidence type="ECO:0000256" key="3">
    <source>
        <dbReference type="SAM" id="SignalP"/>
    </source>
</evidence>
<evidence type="ECO:0000313" key="5">
    <source>
        <dbReference type="Proteomes" id="UP000515800"/>
    </source>
</evidence>
<feature type="transmembrane region" description="Helical" evidence="2">
    <location>
        <begin position="251"/>
        <end position="274"/>
    </location>
</feature>
<keyword evidence="2" id="KW-1133">Transmembrane helix</keyword>
<protein>
    <submittedName>
        <fullName evidence="4">Uncharacterized protein</fullName>
    </submittedName>
</protein>
<accession>A0A7G9T6H6</accession>
<keyword evidence="2" id="KW-0812">Transmembrane</keyword>
<feature type="compositionally biased region" description="Polar residues" evidence="1">
    <location>
        <begin position="77"/>
        <end position="91"/>
    </location>
</feature>
<evidence type="ECO:0000256" key="1">
    <source>
        <dbReference type="SAM" id="MobiDB-lite"/>
    </source>
</evidence>
<dbReference type="EMBL" id="CP060724">
    <property type="protein sequence ID" value="QNN75701.1"/>
    <property type="molecule type" value="Genomic_DNA"/>
</dbReference>
<evidence type="ECO:0000313" key="4">
    <source>
        <dbReference type="EMBL" id="QNN75701.1"/>
    </source>
</evidence>